<evidence type="ECO:0000313" key="2">
    <source>
        <dbReference type="Proteomes" id="UP000295293"/>
    </source>
</evidence>
<proteinExistence type="predicted"/>
<dbReference type="RefSeq" id="WP_133821854.1">
    <property type="nucleotide sequence ID" value="NZ_SNZH01000027.1"/>
</dbReference>
<accession>A0A4R6YIH4</accession>
<dbReference type="Proteomes" id="UP000295293">
    <property type="component" value="Unassembled WGS sequence"/>
</dbReference>
<sequence>MAKTMNKVDQAKLLASMHRVLKRNGVVQPVTLTLPASGGQGKCVRWICRTVGGQQRCSWEEVPC</sequence>
<protein>
    <submittedName>
        <fullName evidence="1">Uncharacterized protein</fullName>
    </submittedName>
</protein>
<organism evidence="1 2">
    <name type="scientific">Tahibacter aquaticus</name>
    <dbReference type="NCBI Taxonomy" id="520092"/>
    <lineage>
        <taxon>Bacteria</taxon>
        <taxon>Pseudomonadati</taxon>
        <taxon>Pseudomonadota</taxon>
        <taxon>Gammaproteobacteria</taxon>
        <taxon>Lysobacterales</taxon>
        <taxon>Rhodanobacteraceae</taxon>
        <taxon>Tahibacter</taxon>
    </lineage>
</organism>
<evidence type="ECO:0000313" key="1">
    <source>
        <dbReference type="EMBL" id="TDR36674.1"/>
    </source>
</evidence>
<comment type="caution">
    <text evidence="1">The sequence shown here is derived from an EMBL/GenBank/DDBJ whole genome shotgun (WGS) entry which is preliminary data.</text>
</comment>
<dbReference type="EMBL" id="SNZH01000027">
    <property type="protein sequence ID" value="TDR36674.1"/>
    <property type="molecule type" value="Genomic_DNA"/>
</dbReference>
<reference evidence="1 2" key="1">
    <citation type="submission" date="2019-03" db="EMBL/GenBank/DDBJ databases">
        <title>Genomic Encyclopedia of Type Strains, Phase IV (KMG-IV): sequencing the most valuable type-strain genomes for metagenomic binning, comparative biology and taxonomic classification.</title>
        <authorList>
            <person name="Goeker M."/>
        </authorList>
    </citation>
    <scope>NUCLEOTIDE SEQUENCE [LARGE SCALE GENOMIC DNA]</scope>
    <source>
        <strain evidence="1 2">DSM 21667</strain>
    </source>
</reference>
<gene>
    <name evidence="1" type="ORF">DFR29_12724</name>
</gene>
<keyword evidence="2" id="KW-1185">Reference proteome</keyword>
<name>A0A4R6YIH4_9GAMM</name>
<dbReference type="AlphaFoldDB" id="A0A4R6YIH4"/>